<reference evidence="1 2" key="1">
    <citation type="journal article" date="2021" name="Appl. Environ. Microbiol.">
        <title>Genetic linkage and physical mapping for an oyster mushroom Pleurotus cornucopiae and QTL analysis for the trait cap color.</title>
        <authorList>
            <person name="Zhang Y."/>
            <person name="Gao W."/>
            <person name="Sonnenberg A."/>
            <person name="Chen Q."/>
            <person name="Zhang J."/>
            <person name="Huang C."/>
        </authorList>
    </citation>
    <scope>NUCLEOTIDE SEQUENCE [LARGE SCALE GENOMIC DNA]</scope>
    <source>
        <strain evidence="1">CCMSSC00406</strain>
    </source>
</reference>
<name>A0ACB7ITK0_PLECO</name>
<protein>
    <submittedName>
        <fullName evidence="1">Uncharacterized protein</fullName>
    </submittedName>
</protein>
<keyword evidence="2" id="KW-1185">Reference proteome</keyword>
<organism evidence="1 2">
    <name type="scientific">Pleurotus cornucopiae</name>
    <name type="common">Cornucopia mushroom</name>
    <dbReference type="NCBI Taxonomy" id="5321"/>
    <lineage>
        <taxon>Eukaryota</taxon>
        <taxon>Fungi</taxon>
        <taxon>Dikarya</taxon>
        <taxon>Basidiomycota</taxon>
        <taxon>Agaricomycotina</taxon>
        <taxon>Agaricomycetes</taxon>
        <taxon>Agaricomycetidae</taxon>
        <taxon>Agaricales</taxon>
        <taxon>Pleurotineae</taxon>
        <taxon>Pleurotaceae</taxon>
        <taxon>Pleurotus</taxon>
    </lineage>
</organism>
<gene>
    <name evidence="1" type="ORF">CCMSSC00406_0005517</name>
</gene>
<sequence>MSNAGSPSPSPPPNPPPILPEDPITARAKACEELVLACVEGKFSLADLVDKLETAGATPAEAEDFIQQAQQSLAALANLREATPVGLSDEEAAAFRRTRDTADSTAHNLGQQRAQEAVNVLSWNLLRAKVASASSLVDPSSHSKLLSGYAKQLADLIGAPSSSQQNGAIPSSVLDAAPHLAKLVSDTSDPLLEATWKLREAYATDKAIDSIIDLLQRQHMHEPIARSIWRDIIQDKYVNFEKLYASILPGYDHRDEAKEFISGYAIIKKDNVNVRRPLSDEADWLRVFGAWEAAVIMVYPHRKDELVSYHRYISDLFHAIPSPLITIRFDAEVRERYARSPFRLDDRSKMDMPLYVQIFRGSPLAAAKNKRPLGANSPTSPQKRTFVGMGFALNAGTSTGPGMQTNASPPYKQVVSELEEVRTRVAEAQAGPRRFETEKRKGEPLDPLRYRRFTWSSNKSNNTSPSASYTEFAPPLPSPPEHLVKDPSIAHAIILAGDRIRVDTPFDIDKIERQLSDHPNQPFVQSVIRGLREGFWPLDEGDWKPNDPVDIENYATSEKDLEVIRNSRDKEVALGRWSEGFDSLEEGMVVSPLFVVWQHGKGRLVIDQSASGLNDGIPREEAKVSYDDMRPFGQCLHDARNDYPHRKLVLFKSDVASAFLNLPAHPIWQLRQVVKVDNKYHIVRRLVIGSRASPRIWCAVSSLLCWLAIEKLGIIGLHVYMDDFFGWDFAGNLVYFHGSLRPKKQVQLLLFWDAIKCPYEDRKQEHGSPLKIIGFWVDIVEGSISLHQSSIDDIVSKINTFLAMPKRRPSLKDFQHLGGHLNWLLNVLPWGKPATFELYKKTSGKSISHAGITINKSITEELTWLRDIIPRAVGIRFVDSLRWEDDEADLVMAWFHL</sequence>
<dbReference type="Proteomes" id="UP000824881">
    <property type="component" value="Unassembled WGS sequence"/>
</dbReference>
<evidence type="ECO:0000313" key="2">
    <source>
        <dbReference type="Proteomes" id="UP000824881"/>
    </source>
</evidence>
<accession>A0ACB7ITK0</accession>
<proteinExistence type="predicted"/>
<comment type="caution">
    <text evidence="1">The sequence shown here is derived from an EMBL/GenBank/DDBJ whole genome shotgun (WGS) entry which is preliminary data.</text>
</comment>
<evidence type="ECO:0000313" key="1">
    <source>
        <dbReference type="EMBL" id="KAG9221044.1"/>
    </source>
</evidence>
<dbReference type="EMBL" id="WQMT02000007">
    <property type="protein sequence ID" value="KAG9221044.1"/>
    <property type="molecule type" value="Genomic_DNA"/>
</dbReference>